<dbReference type="Gene3D" id="1.10.10.10">
    <property type="entry name" value="Winged helix-like DNA-binding domain superfamily/Winged helix DNA-binding domain"/>
    <property type="match status" value="1"/>
</dbReference>
<evidence type="ECO:0000256" key="6">
    <source>
        <dbReference type="ARBA" id="ARBA00022763"/>
    </source>
</evidence>
<comment type="subcellular location">
    <subcellularLocation>
        <location evidence="9">Cytoplasm</location>
    </subcellularLocation>
</comment>
<evidence type="ECO:0000313" key="13">
    <source>
        <dbReference type="Proteomes" id="UP000000322"/>
    </source>
</evidence>
<dbReference type="CDD" id="cd06445">
    <property type="entry name" value="ATase"/>
    <property type="match status" value="1"/>
</dbReference>
<dbReference type="NCBIfam" id="TIGR00589">
    <property type="entry name" value="ogt"/>
    <property type="match status" value="1"/>
</dbReference>
<dbReference type="STRING" id="446469.Sked_09630"/>
<gene>
    <name evidence="12" type="ordered locus">Sked_09630</name>
</gene>
<dbReference type="HAMAP" id="MF_00772">
    <property type="entry name" value="OGT"/>
    <property type="match status" value="1"/>
</dbReference>
<dbReference type="GO" id="GO:0032259">
    <property type="term" value="P:methylation"/>
    <property type="evidence" value="ECO:0007669"/>
    <property type="project" value="UniProtKB-KW"/>
</dbReference>
<dbReference type="GO" id="GO:0005737">
    <property type="term" value="C:cytoplasm"/>
    <property type="evidence" value="ECO:0007669"/>
    <property type="project" value="UniProtKB-SubCell"/>
</dbReference>
<dbReference type="SUPFAM" id="SSF53155">
    <property type="entry name" value="Methylated DNA-protein cysteine methyltransferase domain"/>
    <property type="match status" value="1"/>
</dbReference>
<dbReference type="InterPro" id="IPR036631">
    <property type="entry name" value="MGMT_N_sf"/>
</dbReference>
<dbReference type="InterPro" id="IPR014048">
    <property type="entry name" value="MethylDNA_cys_MeTrfase_DNA-bd"/>
</dbReference>
<evidence type="ECO:0000256" key="10">
    <source>
        <dbReference type="SAM" id="MobiDB-lite"/>
    </source>
</evidence>
<dbReference type="SUPFAM" id="SSF46767">
    <property type="entry name" value="Methylated DNA-protein cysteine methyltransferase, C-terminal domain"/>
    <property type="match status" value="1"/>
</dbReference>
<dbReference type="PANTHER" id="PTHR10815:SF5">
    <property type="entry name" value="METHYLATED-DNA--PROTEIN-CYSTEINE METHYLTRANSFERASE"/>
    <property type="match status" value="1"/>
</dbReference>
<dbReference type="eggNOG" id="COG0350">
    <property type="taxonomic scope" value="Bacteria"/>
</dbReference>
<comment type="catalytic activity">
    <reaction evidence="1 9">
        <text>a 4-O-methyl-thymidine in DNA + L-cysteinyl-[protein] = a thymidine in DNA + S-methyl-L-cysteinyl-[protein]</text>
        <dbReference type="Rhea" id="RHEA:53428"/>
        <dbReference type="Rhea" id="RHEA-COMP:10131"/>
        <dbReference type="Rhea" id="RHEA-COMP:10132"/>
        <dbReference type="Rhea" id="RHEA-COMP:13555"/>
        <dbReference type="Rhea" id="RHEA-COMP:13556"/>
        <dbReference type="ChEBI" id="CHEBI:29950"/>
        <dbReference type="ChEBI" id="CHEBI:82612"/>
        <dbReference type="ChEBI" id="CHEBI:137386"/>
        <dbReference type="ChEBI" id="CHEBI:137387"/>
        <dbReference type="EC" id="2.1.1.63"/>
    </reaction>
</comment>
<dbReference type="InterPro" id="IPR036388">
    <property type="entry name" value="WH-like_DNA-bd_sf"/>
</dbReference>
<dbReference type="InterPro" id="IPR001497">
    <property type="entry name" value="MethylDNA_cys_MeTrfase_AS"/>
</dbReference>
<dbReference type="KEGG" id="ske:Sked_09630"/>
<dbReference type="Gene3D" id="3.30.160.70">
    <property type="entry name" value="Methylated DNA-protein cysteine methyltransferase domain"/>
    <property type="match status" value="1"/>
</dbReference>
<organism evidence="12 13">
    <name type="scientific">Sanguibacter keddieii (strain ATCC 51767 / DSM 10542 / NCFB 3025 / ST-74)</name>
    <dbReference type="NCBI Taxonomy" id="446469"/>
    <lineage>
        <taxon>Bacteria</taxon>
        <taxon>Bacillati</taxon>
        <taxon>Actinomycetota</taxon>
        <taxon>Actinomycetes</taxon>
        <taxon>Micrococcales</taxon>
        <taxon>Sanguibacteraceae</taxon>
        <taxon>Sanguibacter</taxon>
    </lineage>
</organism>
<keyword evidence="4 9" id="KW-0489">Methyltransferase</keyword>
<keyword evidence="7 9" id="KW-0234">DNA repair</keyword>
<name>D1BCR5_SANKS</name>
<dbReference type="RefSeq" id="WP_012865982.1">
    <property type="nucleotide sequence ID" value="NC_013521.1"/>
</dbReference>
<keyword evidence="6 9" id="KW-0227">DNA damage</keyword>
<dbReference type="GO" id="GO:0006307">
    <property type="term" value="P:DNA alkylation repair"/>
    <property type="evidence" value="ECO:0007669"/>
    <property type="project" value="UniProtKB-UniRule"/>
</dbReference>
<dbReference type="GO" id="GO:0003908">
    <property type="term" value="F:methylated-DNA-[protein]-cysteine S-methyltransferase activity"/>
    <property type="evidence" value="ECO:0007669"/>
    <property type="project" value="UniProtKB-UniRule"/>
</dbReference>
<dbReference type="Proteomes" id="UP000000322">
    <property type="component" value="Chromosome"/>
</dbReference>
<keyword evidence="3 9" id="KW-0963">Cytoplasm</keyword>
<feature type="domain" description="Methylated-DNA-[protein]-cysteine S-methyltransferase DNA binding" evidence="11">
    <location>
        <begin position="94"/>
        <end position="172"/>
    </location>
</feature>
<evidence type="ECO:0000313" key="12">
    <source>
        <dbReference type="EMBL" id="ACZ20913.1"/>
    </source>
</evidence>
<dbReference type="InterPro" id="IPR023546">
    <property type="entry name" value="MGMT"/>
</dbReference>
<dbReference type="AlphaFoldDB" id="D1BCR5"/>
<accession>D1BCR5</accession>
<proteinExistence type="inferred from homology"/>
<evidence type="ECO:0000256" key="4">
    <source>
        <dbReference type="ARBA" id="ARBA00022603"/>
    </source>
</evidence>
<comment type="similarity">
    <text evidence="2 9">Belongs to the MGMT family.</text>
</comment>
<dbReference type="Pfam" id="PF01035">
    <property type="entry name" value="DNA_binding_1"/>
    <property type="match status" value="1"/>
</dbReference>
<feature type="active site" description="Nucleophile; methyl group acceptor" evidence="9">
    <location>
        <position position="145"/>
    </location>
</feature>
<dbReference type="InterPro" id="IPR036217">
    <property type="entry name" value="MethylDNA_cys_MeTrfase_DNAb"/>
</dbReference>
<dbReference type="EC" id="2.1.1.63" evidence="9"/>
<evidence type="ECO:0000256" key="8">
    <source>
        <dbReference type="ARBA" id="ARBA00049348"/>
    </source>
</evidence>
<feature type="region of interest" description="Disordered" evidence="10">
    <location>
        <begin position="38"/>
        <end position="63"/>
    </location>
</feature>
<keyword evidence="5 9" id="KW-0808">Transferase</keyword>
<dbReference type="EMBL" id="CP001819">
    <property type="protein sequence ID" value="ACZ20913.1"/>
    <property type="molecule type" value="Genomic_DNA"/>
</dbReference>
<comment type="catalytic activity">
    <reaction evidence="8 9">
        <text>a 6-O-methyl-2'-deoxyguanosine in DNA + L-cysteinyl-[protein] = S-methyl-L-cysteinyl-[protein] + a 2'-deoxyguanosine in DNA</text>
        <dbReference type="Rhea" id="RHEA:24000"/>
        <dbReference type="Rhea" id="RHEA-COMP:10131"/>
        <dbReference type="Rhea" id="RHEA-COMP:10132"/>
        <dbReference type="Rhea" id="RHEA-COMP:11367"/>
        <dbReference type="Rhea" id="RHEA-COMP:11368"/>
        <dbReference type="ChEBI" id="CHEBI:29950"/>
        <dbReference type="ChEBI" id="CHEBI:82612"/>
        <dbReference type="ChEBI" id="CHEBI:85445"/>
        <dbReference type="ChEBI" id="CHEBI:85448"/>
        <dbReference type="EC" id="2.1.1.63"/>
    </reaction>
</comment>
<protein>
    <recommendedName>
        <fullName evidence="9">Methylated-DNA--protein-cysteine methyltransferase</fullName>
        <ecNumber evidence="9">2.1.1.63</ecNumber>
    </recommendedName>
    <alternativeName>
        <fullName evidence="9">6-O-methylguanine-DNA methyltransferase</fullName>
        <shortName evidence="9">MGMT</shortName>
    </alternativeName>
    <alternativeName>
        <fullName evidence="9">O-6-methylguanine-DNA-alkyltransferase</fullName>
    </alternativeName>
</protein>
<comment type="miscellaneous">
    <text evidence="9">This enzyme catalyzes only one turnover and therefore is not strictly catalytic. According to one definition, an enzyme is a biocatalyst that acts repeatedly and over many reaction cycles.</text>
</comment>
<dbReference type="FunFam" id="1.10.10.10:FF:000214">
    <property type="entry name" value="Methylated-DNA--protein-cysteine methyltransferase"/>
    <property type="match status" value="1"/>
</dbReference>
<evidence type="ECO:0000259" key="11">
    <source>
        <dbReference type="Pfam" id="PF01035"/>
    </source>
</evidence>
<evidence type="ECO:0000256" key="7">
    <source>
        <dbReference type="ARBA" id="ARBA00023204"/>
    </source>
</evidence>
<evidence type="ECO:0000256" key="3">
    <source>
        <dbReference type="ARBA" id="ARBA00022490"/>
    </source>
</evidence>
<keyword evidence="13" id="KW-1185">Reference proteome</keyword>
<comment type="function">
    <text evidence="9">Involved in the cellular defense against the biological effects of O6-methylguanine (O6-MeG) and O4-methylthymine (O4-MeT) in DNA. Repairs the methylated nucleobase in DNA by stoichiometrically transferring the methyl group to a cysteine residue in the enzyme. This is a suicide reaction: the enzyme is irreversibly inactivated.</text>
</comment>
<dbReference type="HOGENOM" id="CLU_000445_52_2_11"/>
<evidence type="ECO:0000256" key="1">
    <source>
        <dbReference type="ARBA" id="ARBA00001286"/>
    </source>
</evidence>
<dbReference type="PROSITE" id="PS00374">
    <property type="entry name" value="MGMT"/>
    <property type="match status" value="1"/>
</dbReference>
<evidence type="ECO:0000256" key="2">
    <source>
        <dbReference type="ARBA" id="ARBA00008711"/>
    </source>
</evidence>
<sequence>MRTYRVIESPVGPLTAVSTDGVLSGLYMADAAHLPATFGEPWTQPTGQPGVDQPGVDQPGADQRGADQLEAELAEYFAGERTVFTVPTAAVGTPFQLRVWEQLAEIPYGTTRSYLDLALALGDARLVRAVGAANGRNPLSIVVPCHRVVGSDGTLTGYAGGVARKELLLALEDPRRRADTLF</sequence>
<dbReference type="PANTHER" id="PTHR10815">
    <property type="entry name" value="METHYLATED-DNA--PROTEIN-CYSTEINE METHYLTRANSFERASE"/>
    <property type="match status" value="1"/>
</dbReference>
<evidence type="ECO:0000256" key="5">
    <source>
        <dbReference type="ARBA" id="ARBA00022679"/>
    </source>
</evidence>
<reference evidence="12 13" key="1">
    <citation type="journal article" date="2009" name="Stand. Genomic Sci.">
        <title>Complete genome sequence of Sanguibacter keddieii type strain (ST-74).</title>
        <authorList>
            <person name="Ivanova N."/>
            <person name="Sikorski J."/>
            <person name="Sims D."/>
            <person name="Brettin T."/>
            <person name="Detter J.C."/>
            <person name="Han C."/>
            <person name="Lapidus A."/>
            <person name="Copeland A."/>
            <person name="Glavina Del Rio T."/>
            <person name="Nolan M."/>
            <person name="Chen F."/>
            <person name="Lucas S."/>
            <person name="Tice H."/>
            <person name="Cheng J.F."/>
            <person name="Bruce D."/>
            <person name="Goodwin L."/>
            <person name="Pitluck S."/>
            <person name="Pati A."/>
            <person name="Mavromatis K."/>
            <person name="Chen A."/>
            <person name="Palaniappan K."/>
            <person name="D'haeseleer P."/>
            <person name="Chain P."/>
            <person name="Bristow J."/>
            <person name="Eisen J.A."/>
            <person name="Markowitz V."/>
            <person name="Hugenholtz P."/>
            <person name="Goker M."/>
            <person name="Pukall R."/>
            <person name="Klenk H.P."/>
            <person name="Kyrpides N.C."/>
        </authorList>
    </citation>
    <scope>NUCLEOTIDE SEQUENCE [LARGE SCALE GENOMIC DNA]</scope>
    <source>
        <strain evidence="13">ATCC 51767 / DSM 10542 / NCFB 3025 / ST-74</strain>
    </source>
</reference>
<evidence type="ECO:0000256" key="9">
    <source>
        <dbReference type="HAMAP-Rule" id="MF_00772"/>
    </source>
</evidence>